<keyword evidence="5" id="KW-1185">Reference proteome</keyword>
<reference evidence="4" key="1">
    <citation type="submission" date="2021-02" db="EMBL/GenBank/DDBJ databases">
        <authorList>
            <person name="Nowell W R."/>
        </authorList>
    </citation>
    <scope>NUCLEOTIDE SEQUENCE</scope>
</reference>
<feature type="domain" description="RRM" evidence="3">
    <location>
        <begin position="119"/>
        <end position="194"/>
    </location>
</feature>
<dbReference type="InterPro" id="IPR035979">
    <property type="entry name" value="RBD_domain_sf"/>
</dbReference>
<feature type="region of interest" description="Disordered" evidence="2">
    <location>
        <begin position="1"/>
        <end position="116"/>
    </location>
</feature>
<protein>
    <recommendedName>
        <fullName evidence="3">RRM domain-containing protein</fullName>
    </recommendedName>
</protein>
<dbReference type="Gene3D" id="3.30.70.330">
    <property type="match status" value="2"/>
</dbReference>
<evidence type="ECO:0000313" key="4">
    <source>
        <dbReference type="EMBL" id="CAF4461250.1"/>
    </source>
</evidence>
<dbReference type="GO" id="GO:0005829">
    <property type="term" value="C:cytosol"/>
    <property type="evidence" value="ECO:0007669"/>
    <property type="project" value="TreeGrafter"/>
</dbReference>
<dbReference type="PROSITE" id="PS50102">
    <property type="entry name" value="RRM"/>
    <property type="match status" value="2"/>
</dbReference>
<feature type="domain" description="RRM" evidence="3">
    <location>
        <begin position="240"/>
        <end position="313"/>
    </location>
</feature>
<dbReference type="CDD" id="cd00590">
    <property type="entry name" value="RRM_SF"/>
    <property type="match status" value="2"/>
</dbReference>
<dbReference type="PANTHER" id="PTHR10693">
    <property type="entry name" value="RAS GTPASE-ACTIVATING PROTEIN-BINDING PROTEIN"/>
    <property type="match status" value="1"/>
</dbReference>
<organism evidence="4 5">
    <name type="scientific">Rotaria magnacalcarata</name>
    <dbReference type="NCBI Taxonomy" id="392030"/>
    <lineage>
        <taxon>Eukaryota</taxon>
        <taxon>Metazoa</taxon>
        <taxon>Spiralia</taxon>
        <taxon>Gnathifera</taxon>
        <taxon>Rotifera</taxon>
        <taxon>Eurotatoria</taxon>
        <taxon>Bdelloidea</taxon>
        <taxon>Philodinida</taxon>
        <taxon>Philodinidae</taxon>
        <taxon>Rotaria</taxon>
    </lineage>
</organism>
<dbReference type="SMART" id="SM00360">
    <property type="entry name" value="RRM"/>
    <property type="match status" value="2"/>
</dbReference>
<dbReference type="AlphaFoldDB" id="A0A820T4F5"/>
<feature type="non-terminal residue" evidence="4">
    <location>
        <position position="1"/>
    </location>
</feature>
<keyword evidence="1" id="KW-0694">RNA-binding</keyword>
<dbReference type="InterPro" id="IPR012677">
    <property type="entry name" value="Nucleotide-bd_a/b_plait_sf"/>
</dbReference>
<feature type="non-terminal residue" evidence="4">
    <location>
        <position position="313"/>
    </location>
</feature>
<dbReference type="InterPro" id="IPR000504">
    <property type="entry name" value="RRM_dom"/>
</dbReference>
<name>A0A820T4F5_9BILA</name>
<gene>
    <name evidence="4" type="ORF">OVN521_LOCUS38459</name>
</gene>
<sequence>DDDDDVKKPMKSILKTKSSQETKSGSKRPSLVEDDNDDDDDDDDEDDDDDDDDNNEEMLSSPPKSASKQSSSTATPPSKQNPTPTTSKSESTPTATQNKQKSASETIKQENSNKPLDKLRLYINSIKESITVTDMKALYPKAKSVKMQKRKVGPNHKIMQLAFITFDNESDCANALKAYTTIGGEKVNVSYAYGKLDKQVKPTVTDSKKNSEEKKKQPTPTDNNTNKTQQAKPAAENVTDSIYIGQLPENVEESDLKKLFPKAIKIELVPAKTKPKGVRPGFAFVTFADDNSAAVAIKLGPTLKLKNTQLKVG</sequence>
<evidence type="ECO:0000256" key="1">
    <source>
        <dbReference type="PROSITE-ProRule" id="PRU00176"/>
    </source>
</evidence>
<dbReference type="EMBL" id="CAJOBG010047672">
    <property type="protein sequence ID" value="CAF4461250.1"/>
    <property type="molecule type" value="Genomic_DNA"/>
</dbReference>
<feature type="compositionally biased region" description="Polar residues" evidence="2">
    <location>
        <begin position="97"/>
        <end position="114"/>
    </location>
</feature>
<feature type="compositionally biased region" description="Acidic residues" evidence="2">
    <location>
        <begin position="32"/>
        <end position="56"/>
    </location>
</feature>
<evidence type="ECO:0000313" key="5">
    <source>
        <dbReference type="Proteomes" id="UP000663866"/>
    </source>
</evidence>
<dbReference type="InterPro" id="IPR039539">
    <property type="entry name" value="Ras_GTPase_bind_prot"/>
</dbReference>
<dbReference type="PANTHER" id="PTHR10693:SF20">
    <property type="entry name" value="AT27578P"/>
    <property type="match status" value="1"/>
</dbReference>
<feature type="compositionally biased region" description="Low complexity" evidence="2">
    <location>
        <begin position="60"/>
        <end position="96"/>
    </location>
</feature>
<proteinExistence type="predicted"/>
<feature type="compositionally biased region" description="Basic and acidic residues" evidence="2">
    <location>
        <begin position="201"/>
        <end position="216"/>
    </location>
</feature>
<evidence type="ECO:0000256" key="2">
    <source>
        <dbReference type="SAM" id="MobiDB-lite"/>
    </source>
</evidence>
<comment type="caution">
    <text evidence="4">The sequence shown here is derived from an EMBL/GenBank/DDBJ whole genome shotgun (WGS) entry which is preliminary data.</text>
</comment>
<dbReference type="SUPFAM" id="SSF54928">
    <property type="entry name" value="RNA-binding domain, RBD"/>
    <property type="match status" value="2"/>
</dbReference>
<dbReference type="Proteomes" id="UP000663866">
    <property type="component" value="Unassembled WGS sequence"/>
</dbReference>
<dbReference type="GO" id="GO:1990904">
    <property type="term" value="C:ribonucleoprotein complex"/>
    <property type="evidence" value="ECO:0007669"/>
    <property type="project" value="TreeGrafter"/>
</dbReference>
<evidence type="ECO:0000259" key="3">
    <source>
        <dbReference type="PROSITE" id="PS50102"/>
    </source>
</evidence>
<feature type="region of interest" description="Disordered" evidence="2">
    <location>
        <begin position="201"/>
        <end position="236"/>
    </location>
</feature>
<accession>A0A820T4F5</accession>
<dbReference type="GO" id="GO:0003729">
    <property type="term" value="F:mRNA binding"/>
    <property type="evidence" value="ECO:0007669"/>
    <property type="project" value="TreeGrafter"/>
</dbReference>
<dbReference type="Pfam" id="PF00076">
    <property type="entry name" value="RRM_1"/>
    <property type="match status" value="1"/>
</dbReference>
<feature type="compositionally biased region" description="Polar residues" evidence="2">
    <location>
        <begin position="218"/>
        <end position="231"/>
    </location>
</feature>